<comment type="catalytic activity">
    <reaction evidence="14">
        <text>L-seryl-[protein] + ATP = O-phospho-L-seryl-[protein] + ADP + H(+)</text>
        <dbReference type="Rhea" id="RHEA:17989"/>
        <dbReference type="Rhea" id="RHEA-COMP:9863"/>
        <dbReference type="Rhea" id="RHEA-COMP:11604"/>
        <dbReference type="ChEBI" id="CHEBI:15378"/>
        <dbReference type="ChEBI" id="CHEBI:29999"/>
        <dbReference type="ChEBI" id="CHEBI:30616"/>
        <dbReference type="ChEBI" id="CHEBI:83421"/>
        <dbReference type="ChEBI" id="CHEBI:456216"/>
        <dbReference type="EC" id="2.7.11.1"/>
    </reaction>
</comment>
<dbReference type="OMA" id="FALMNCK"/>
<dbReference type="EnsemblPlants" id="KRG94289">
    <property type="protein sequence ID" value="KRG94289"/>
    <property type="gene ID" value="GLYMA_19G073400"/>
</dbReference>
<dbReference type="SMART" id="SM00220">
    <property type="entry name" value="S_TKc"/>
    <property type="match status" value="1"/>
</dbReference>
<evidence type="ECO:0000256" key="9">
    <source>
        <dbReference type="ARBA" id="ARBA00022840"/>
    </source>
</evidence>
<dbReference type="InterPro" id="IPR008271">
    <property type="entry name" value="Ser/Thr_kinase_AS"/>
</dbReference>
<dbReference type="GO" id="GO:0030247">
    <property type="term" value="F:polysaccharide binding"/>
    <property type="evidence" value="ECO:0007669"/>
    <property type="project" value="InterPro"/>
</dbReference>
<evidence type="ECO:0000256" key="11">
    <source>
        <dbReference type="ARBA" id="ARBA00023136"/>
    </source>
</evidence>
<dbReference type="Pfam" id="PF07714">
    <property type="entry name" value="PK_Tyr_Ser-Thr"/>
    <property type="match status" value="1"/>
</dbReference>
<evidence type="ECO:0000256" key="8">
    <source>
        <dbReference type="ARBA" id="ARBA00022777"/>
    </source>
</evidence>
<comment type="catalytic activity">
    <reaction evidence="13">
        <text>L-threonyl-[protein] + ATP = O-phospho-L-threonyl-[protein] + ADP + H(+)</text>
        <dbReference type="Rhea" id="RHEA:46608"/>
        <dbReference type="Rhea" id="RHEA-COMP:11060"/>
        <dbReference type="Rhea" id="RHEA-COMP:11605"/>
        <dbReference type="ChEBI" id="CHEBI:15378"/>
        <dbReference type="ChEBI" id="CHEBI:30013"/>
        <dbReference type="ChEBI" id="CHEBI:30616"/>
        <dbReference type="ChEBI" id="CHEBI:61977"/>
        <dbReference type="ChEBI" id="CHEBI:456216"/>
        <dbReference type="EC" id="2.7.11.1"/>
    </reaction>
</comment>
<evidence type="ECO:0000313" key="17">
    <source>
        <dbReference type="EnsemblPlants" id="KRG94289"/>
    </source>
</evidence>
<dbReference type="InterPro" id="IPR000719">
    <property type="entry name" value="Prot_kinase_dom"/>
</dbReference>
<dbReference type="SUPFAM" id="SSF56112">
    <property type="entry name" value="Protein kinase-like (PK-like)"/>
    <property type="match status" value="1"/>
</dbReference>
<name>A0A0R0ETZ3_SOYBN</name>
<accession>A0A0R0ETZ3</accession>
<dbReference type="InterPro" id="IPR001245">
    <property type="entry name" value="Ser-Thr/Tyr_kinase_cat_dom"/>
</dbReference>
<reference evidence="17" key="2">
    <citation type="submission" date="2018-02" db="UniProtKB">
        <authorList>
            <consortium name="EnsemblPlants"/>
        </authorList>
    </citation>
    <scope>IDENTIFICATION</scope>
    <source>
        <strain evidence="17">Williams 82</strain>
    </source>
</reference>
<evidence type="ECO:0000256" key="5">
    <source>
        <dbReference type="ARBA" id="ARBA00022692"/>
    </source>
</evidence>
<dbReference type="PROSITE" id="PS00108">
    <property type="entry name" value="PROTEIN_KINASE_ST"/>
    <property type="match status" value="1"/>
</dbReference>
<dbReference type="EC" id="2.7.11.1" evidence="2"/>
<dbReference type="PROSITE" id="PS50011">
    <property type="entry name" value="PROTEIN_KINASE_DOM"/>
    <property type="match status" value="1"/>
</dbReference>
<dbReference type="GO" id="GO:0005524">
    <property type="term" value="F:ATP binding"/>
    <property type="evidence" value="ECO:0007669"/>
    <property type="project" value="UniProtKB-KW"/>
</dbReference>
<keyword evidence="7" id="KW-0547">Nucleotide-binding</keyword>
<dbReference type="Pfam" id="PF14380">
    <property type="entry name" value="WAK_assoc"/>
    <property type="match status" value="1"/>
</dbReference>
<evidence type="ECO:0000256" key="14">
    <source>
        <dbReference type="ARBA" id="ARBA00048679"/>
    </source>
</evidence>
<evidence type="ECO:0000256" key="3">
    <source>
        <dbReference type="ARBA" id="ARBA00022527"/>
    </source>
</evidence>
<keyword evidence="3" id="KW-0723">Serine/threonine-protein kinase</keyword>
<evidence type="ECO:0000256" key="6">
    <source>
        <dbReference type="ARBA" id="ARBA00022729"/>
    </source>
</evidence>
<keyword evidence="4" id="KW-0808">Transferase</keyword>
<dbReference type="GO" id="GO:0016020">
    <property type="term" value="C:membrane"/>
    <property type="evidence" value="ECO:0007669"/>
    <property type="project" value="UniProtKB-SubCell"/>
</dbReference>
<organism evidence="16">
    <name type="scientific">Glycine max</name>
    <name type="common">Soybean</name>
    <name type="synonym">Glycine hispida</name>
    <dbReference type="NCBI Taxonomy" id="3847"/>
    <lineage>
        <taxon>Eukaryota</taxon>
        <taxon>Viridiplantae</taxon>
        <taxon>Streptophyta</taxon>
        <taxon>Embryophyta</taxon>
        <taxon>Tracheophyta</taxon>
        <taxon>Spermatophyta</taxon>
        <taxon>Magnoliopsida</taxon>
        <taxon>eudicotyledons</taxon>
        <taxon>Gunneridae</taxon>
        <taxon>Pentapetalae</taxon>
        <taxon>rosids</taxon>
        <taxon>fabids</taxon>
        <taxon>Fabales</taxon>
        <taxon>Fabaceae</taxon>
        <taxon>Papilionoideae</taxon>
        <taxon>50 kb inversion clade</taxon>
        <taxon>NPAAA clade</taxon>
        <taxon>indigoferoid/millettioid clade</taxon>
        <taxon>Phaseoleae</taxon>
        <taxon>Glycine</taxon>
        <taxon>Glycine subgen. Soja</taxon>
    </lineage>
</organism>
<proteinExistence type="predicted"/>
<dbReference type="InterPro" id="IPR032872">
    <property type="entry name" value="WAK_assoc_C"/>
</dbReference>
<reference evidence="16 17" key="1">
    <citation type="journal article" date="2010" name="Nature">
        <title>Genome sequence of the palaeopolyploid soybean.</title>
        <authorList>
            <person name="Schmutz J."/>
            <person name="Cannon S.B."/>
            <person name="Schlueter J."/>
            <person name="Ma J."/>
            <person name="Mitros T."/>
            <person name="Nelson W."/>
            <person name="Hyten D.L."/>
            <person name="Song Q."/>
            <person name="Thelen J.J."/>
            <person name="Cheng J."/>
            <person name="Xu D."/>
            <person name="Hellsten U."/>
            <person name="May G.D."/>
            <person name="Yu Y."/>
            <person name="Sakurai T."/>
            <person name="Umezawa T."/>
            <person name="Bhattacharyya M.K."/>
            <person name="Sandhu D."/>
            <person name="Valliyodan B."/>
            <person name="Lindquist E."/>
            <person name="Peto M."/>
            <person name="Grant D."/>
            <person name="Shu S."/>
            <person name="Goodstein D."/>
            <person name="Barry K."/>
            <person name="Futrell-Griggs M."/>
            <person name="Abernathy B."/>
            <person name="Du J."/>
            <person name="Tian Z."/>
            <person name="Zhu L."/>
            <person name="Gill N."/>
            <person name="Joshi T."/>
            <person name="Libault M."/>
            <person name="Sethuraman A."/>
            <person name="Zhang X.-C."/>
            <person name="Shinozaki K."/>
            <person name="Nguyen H.T."/>
            <person name="Wing R.A."/>
            <person name="Cregan P."/>
            <person name="Specht J."/>
            <person name="Grimwood J."/>
            <person name="Rokhsar D."/>
            <person name="Stacey G."/>
            <person name="Shoemaker R.C."/>
            <person name="Jackson S.A."/>
        </authorList>
    </citation>
    <scope>NUCLEOTIDE SEQUENCE</scope>
    <source>
        <strain evidence="17">cv. Williams 82</strain>
        <tissue evidence="16">Callus</tissue>
    </source>
</reference>
<dbReference type="Gene3D" id="1.10.510.10">
    <property type="entry name" value="Transferase(Phosphotransferase) domain 1"/>
    <property type="match status" value="1"/>
</dbReference>
<keyword evidence="11" id="KW-0472">Membrane</keyword>
<dbReference type="Gene3D" id="3.30.200.20">
    <property type="entry name" value="Phosphorylase Kinase, domain 1"/>
    <property type="match status" value="1"/>
</dbReference>
<evidence type="ECO:0000259" key="15">
    <source>
        <dbReference type="PROSITE" id="PS50011"/>
    </source>
</evidence>
<dbReference type="Proteomes" id="UP000008827">
    <property type="component" value="Chromosome 19"/>
</dbReference>
<keyword evidence="8" id="KW-0418">Kinase</keyword>
<keyword evidence="6" id="KW-0732">Signal</keyword>
<dbReference type="Pfam" id="PF13947">
    <property type="entry name" value="GUB_WAK_bind"/>
    <property type="match status" value="1"/>
</dbReference>
<dbReference type="InParanoid" id="A0A0R0ETZ3"/>
<comment type="subcellular location">
    <subcellularLocation>
        <location evidence="1">Membrane</location>
        <topology evidence="1">Single-pass type I membrane protein</topology>
    </subcellularLocation>
</comment>
<dbReference type="AlphaFoldDB" id="A0A0R0ETZ3"/>
<evidence type="ECO:0000256" key="12">
    <source>
        <dbReference type="ARBA" id="ARBA00023180"/>
    </source>
</evidence>
<evidence type="ECO:0000313" key="16">
    <source>
        <dbReference type="EMBL" id="KRG94289.1"/>
    </source>
</evidence>
<gene>
    <name evidence="16" type="ORF">GLYMA_19G073400</name>
</gene>
<keyword evidence="12" id="KW-0325">Glycoprotein</keyword>
<feature type="domain" description="Protein kinase" evidence="15">
    <location>
        <begin position="200"/>
        <end position="390"/>
    </location>
</feature>
<dbReference type="FunFam" id="1.10.510.10:FF:001023">
    <property type="entry name" value="Os07g0541700 protein"/>
    <property type="match status" value="1"/>
</dbReference>
<keyword evidence="10" id="KW-1133">Transmembrane helix</keyword>
<dbReference type="EMBL" id="CM000852">
    <property type="protein sequence ID" value="KRG94289.1"/>
    <property type="molecule type" value="Genomic_DNA"/>
</dbReference>
<evidence type="ECO:0000313" key="18">
    <source>
        <dbReference type="Proteomes" id="UP000008827"/>
    </source>
</evidence>
<reference evidence="16" key="3">
    <citation type="submission" date="2018-07" db="EMBL/GenBank/DDBJ databases">
        <title>WGS assembly of Glycine max.</title>
        <authorList>
            <person name="Schmutz J."/>
            <person name="Cannon S."/>
            <person name="Schlueter J."/>
            <person name="Ma J."/>
            <person name="Mitros T."/>
            <person name="Nelson W."/>
            <person name="Hyten D."/>
            <person name="Song Q."/>
            <person name="Thelen J."/>
            <person name="Cheng J."/>
            <person name="Xu D."/>
            <person name="Hellsten U."/>
            <person name="May G."/>
            <person name="Yu Y."/>
            <person name="Sakurai T."/>
            <person name="Umezawa T."/>
            <person name="Bhattacharyya M."/>
            <person name="Sandhu D."/>
            <person name="Valliyodan B."/>
            <person name="Lindquist E."/>
            <person name="Peto M."/>
            <person name="Grant D."/>
            <person name="Shu S."/>
            <person name="Goodstein D."/>
            <person name="Barry K."/>
            <person name="Futrell-Griggs M."/>
            <person name="Abernathy B."/>
            <person name="Du J."/>
            <person name="Tian Z."/>
            <person name="Zhu L."/>
            <person name="Gill N."/>
            <person name="Joshi T."/>
            <person name="Libault M."/>
            <person name="Sethuraman A."/>
            <person name="Zhang X."/>
            <person name="Shinozaki K."/>
            <person name="Nguyen H."/>
            <person name="Wing R."/>
            <person name="Cregan P."/>
            <person name="Specht J."/>
            <person name="Grimwood J."/>
            <person name="Rokhsar D."/>
            <person name="Stacey G."/>
            <person name="Shoemaker R."/>
            <person name="Jackson S."/>
        </authorList>
    </citation>
    <scope>NUCLEOTIDE SEQUENCE</scope>
    <source>
        <tissue evidence="16">Callus</tissue>
    </source>
</reference>
<dbReference type="InterPro" id="IPR025287">
    <property type="entry name" value="WAK_GUB"/>
</dbReference>
<dbReference type="PaxDb" id="3847-GLYMA19G21710.2"/>
<dbReference type="PANTHER" id="PTHR27009">
    <property type="entry name" value="RUST RESISTANCE KINASE LR10-RELATED"/>
    <property type="match status" value="1"/>
</dbReference>
<sequence length="390" mass="43767">MILIITLWSQNSDGSLYPKFEACEPNTCSNNQTISYPFYIEGIQEPFCGYPGFGLSCGNDGFPFLNMSNAKYMIHQIFYNNSLRVSNAVFSRSNTRSCFPRTPNLTLSDTRLALAPNQRELFLLFGCDLHEGLQEHIIGCSEENKTGSVVAMNRENQNLGFALMNCKGGVVNVTVEDEEGGIQEALRRGFLLNWTVSDCNKCKNSGGKCGFDTDIFSFRCYCPHDTHARHCSQDLSIKLEDESLVAVKVLKELKGNGEEFINEVASISRTSHVNIVTLIGFCFEKSKKALVYEFMANGSLEKFIFETNNLTGDYQLNCEMLYQIAVGVGRGLEYLHRGCKCCTRIFHFDIKPHNILLDENFFPKISDFGLAKICPRNESVVSMMTARGTI</sequence>
<evidence type="ECO:0000256" key="1">
    <source>
        <dbReference type="ARBA" id="ARBA00004479"/>
    </source>
</evidence>
<dbReference type="InterPro" id="IPR011009">
    <property type="entry name" value="Kinase-like_dom_sf"/>
</dbReference>
<keyword evidence="9" id="KW-0067">ATP-binding</keyword>
<evidence type="ECO:0000256" key="4">
    <source>
        <dbReference type="ARBA" id="ARBA00022679"/>
    </source>
</evidence>
<evidence type="ECO:0000256" key="10">
    <source>
        <dbReference type="ARBA" id="ARBA00022989"/>
    </source>
</evidence>
<protein>
    <recommendedName>
        <fullName evidence="2">non-specific serine/threonine protein kinase</fullName>
        <ecNumber evidence="2">2.7.11.1</ecNumber>
    </recommendedName>
</protein>
<evidence type="ECO:0000256" key="7">
    <source>
        <dbReference type="ARBA" id="ARBA00022741"/>
    </source>
</evidence>
<dbReference type="InterPro" id="IPR045874">
    <property type="entry name" value="LRK10/LRL21-25-like"/>
</dbReference>
<evidence type="ECO:0000256" key="2">
    <source>
        <dbReference type="ARBA" id="ARBA00012513"/>
    </source>
</evidence>
<keyword evidence="18" id="KW-1185">Reference proteome</keyword>
<keyword evidence="5" id="KW-0812">Transmembrane</keyword>
<dbReference type="GO" id="GO:0004674">
    <property type="term" value="F:protein serine/threonine kinase activity"/>
    <property type="evidence" value="ECO:0007669"/>
    <property type="project" value="UniProtKB-KW"/>
</dbReference>
<evidence type="ECO:0000256" key="13">
    <source>
        <dbReference type="ARBA" id="ARBA00047899"/>
    </source>
</evidence>
<dbReference type="Gramene" id="KRG94289">
    <property type="protein sequence ID" value="KRG94289"/>
    <property type="gene ID" value="GLYMA_19G073400"/>
</dbReference>